<evidence type="ECO:0000313" key="3">
    <source>
        <dbReference type="Proteomes" id="UP000637578"/>
    </source>
</evidence>
<sequence length="278" mass="29274">MRTTTVDVLPVHPTLRDPVTGQPLRALGIGRRGPIWPALGGSDDDGGGDSGDSGSPDENAAPGQEPGPDPDPPTGQNSEAGQPAGKPPKIEGEFDRERAERLVENLRGSVTREKQKRAAAEKDKQEAEQRFQAVFDTIAKAAGLKKDADEPADPEELVRQLASKDEQVAAKDAEARQLRIELAVHEVAPGLQADTKALLDSRTFLAAVADLDPADGDFADQLADAIKAVIKANPSLKAAPAKPEPPAKSGTEVPAAPGRGERKRPTSLFDAVTRAYGT</sequence>
<accession>A0A8J3FZ33</accession>
<keyword evidence="3" id="KW-1185">Reference proteome</keyword>
<evidence type="ECO:0008006" key="4">
    <source>
        <dbReference type="Google" id="ProtNLM"/>
    </source>
</evidence>
<reference evidence="2" key="2">
    <citation type="submission" date="2020-09" db="EMBL/GenBank/DDBJ databases">
        <authorList>
            <person name="Sun Q."/>
            <person name="Zhou Y."/>
        </authorList>
    </citation>
    <scope>NUCLEOTIDE SEQUENCE</scope>
    <source>
        <strain evidence="2">CGMCC 4.5737</strain>
    </source>
</reference>
<name>A0A8J3FZ33_9PSEU</name>
<evidence type="ECO:0000256" key="1">
    <source>
        <dbReference type="SAM" id="MobiDB-lite"/>
    </source>
</evidence>
<gene>
    <name evidence="2" type="ORF">GCM10012275_54580</name>
</gene>
<organism evidence="2 3">
    <name type="scientific">Longimycelium tulufanense</name>
    <dbReference type="NCBI Taxonomy" id="907463"/>
    <lineage>
        <taxon>Bacteria</taxon>
        <taxon>Bacillati</taxon>
        <taxon>Actinomycetota</taxon>
        <taxon>Actinomycetes</taxon>
        <taxon>Pseudonocardiales</taxon>
        <taxon>Pseudonocardiaceae</taxon>
        <taxon>Longimycelium</taxon>
    </lineage>
</organism>
<evidence type="ECO:0000313" key="2">
    <source>
        <dbReference type="EMBL" id="GGM77018.1"/>
    </source>
</evidence>
<dbReference type="AlphaFoldDB" id="A0A8J3FZ33"/>
<reference evidence="2" key="1">
    <citation type="journal article" date="2014" name="Int. J. Syst. Evol. Microbiol.">
        <title>Complete genome sequence of Corynebacterium casei LMG S-19264T (=DSM 44701T), isolated from a smear-ripened cheese.</title>
        <authorList>
            <consortium name="US DOE Joint Genome Institute (JGI-PGF)"/>
            <person name="Walter F."/>
            <person name="Albersmeier A."/>
            <person name="Kalinowski J."/>
            <person name="Ruckert C."/>
        </authorList>
    </citation>
    <scope>NUCLEOTIDE SEQUENCE</scope>
    <source>
        <strain evidence="2">CGMCC 4.5737</strain>
    </source>
</reference>
<proteinExistence type="predicted"/>
<dbReference type="EMBL" id="BMMK01000038">
    <property type="protein sequence ID" value="GGM77018.1"/>
    <property type="molecule type" value="Genomic_DNA"/>
</dbReference>
<feature type="compositionally biased region" description="Basic and acidic residues" evidence="1">
    <location>
        <begin position="88"/>
        <end position="128"/>
    </location>
</feature>
<feature type="region of interest" description="Disordered" evidence="1">
    <location>
        <begin position="1"/>
        <end position="128"/>
    </location>
</feature>
<dbReference type="RefSeq" id="WP_189061294.1">
    <property type="nucleotide sequence ID" value="NZ_BMMK01000038.1"/>
</dbReference>
<protein>
    <recommendedName>
        <fullName evidence="4">Scaffolding protein</fullName>
    </recommendedName>
</protein>
<feature type="region of interest" description="Disordered" evidence="1">
    <location>
        <begin position="234"/>
        <end position="278"/>
    </location>
</feature>
<dbReference type="Proteomes" id="UP000637578">
    <property type="component" value="Unassembled WGS sequence"/>
</dbReference>
<comment type="caution">
    <text evidence="2">The sequence shown here is derived from an EMBL/GenBank/DDBJ whole genome shotgun (WGS) entry which is preliminary data.</text>
</comment>